<dbReference type="GO" id="GO:0000976">
    <property type="term" value="F:transcription cis-regulatory region binding"/>
    <property type="evidence" value="ECO:0007669"/>
    <property type="project" value="TreeGrafter"/>
</dbReference>
<dbReference type="Pfam" id="PF02909">
    <property type="entry name" value="TetR_C_1"/>
    <property type="match status" value="1"/>
</dbReference>
<evidence type="ECO:0000313" key="6">
    <source>
        <dbReference type="EMBL" id="GCD96107.1"/>
    </source>
</evidence>
<dbReference type="GO" id="GO:0003700">
    <property type="term" value="F:DNA-binding transcription factor activity"/>
    <property type="evidence" value="ECO:0007669"/>
    <property type="project" value="TreeGrafter"/>
</dbReference>
<evidence type="ECO:0000313" key="7">
    <source>
        <dbReference type="Proteomes" id="UP000286931"/>
    </source>
</evidence>
<name>A0A401YNF4_9ACTN</name>
<dbReference type="SUPFAM" id="SSF48498">
    <property type="entry name" value="Tetracyclin repressor-like, C-terminal domain"/>
    <property type="match status" value="1"/>
</dbReference>
<evidence type="ECO:0000256" key="3">
    <source>
        <dbReference type="ARBA" id="ARBA00023163"/>
    </source>
</evidence>
<evidence type="ECO:0000256" key="4">
    <source>
        <dbReference type="PROSITE-ProRule" id="PRU00335"/>
    </source>
</evidence>
<dbReference type="InterPro" id="IPR036271">
    <property type="entry name" value="Tet_transcr_reg_TetR-rel_C_sf"/>
</dbReference>
<proteinExistence type="predicted"/>
<dbReference type="OrthoDB" id="2570341at2"/>
<comment type="caution">
    <text evidence="6">The sequence shown here is derived from an EMBL/GenBank/DDBJ whole genome shotgun (WGS) entry which is preliminary data.</text>
</comment>
<feature type="DNA-binding region" description="H-T-H motif" evidence="4">
    <location>
        <begin position="54"/>
        <end position="73"/>
    </location>
</feature>
<keyword evidence="7" id="KW-1185">Reference proteome</keyword>
<protein>
    <submittedName>
        <fullName evidence="6">TetR family transcriptional regulator</fullName>
    </submittedName>
</protein>
<keyword evidence="1" id="KW-0805">Transcription regulation</keyword>
<keyword evidence="3" id="KW-0804">Transcription</keyword>
<dbReference type="InterPro" id="IPR009057">
    <property type="entry name" value="Homeodomain-like_sf"/>
</dbReference>
<dbReference type="Gene3D" id="1.10.10.60">
    <property type="entry name" value="Homeodomain-like"/>
    <property type="match status" value="1"/>
</dbReference>
<keyword evidence="2 4" id="KW-0238">DNA-binding</keyword>
<evidence type="ECO:0000256" key="2">
    <source>
        <dbReference type="ARBA" id="ARBA00023125"/>
    </source>
</evidence>
<accession>A0A401YNF4</accession>
<dbReference type="AlphaFoldDB" id="A0A401YNF4"/>
<dbReference type="GO" id="GO:0045892">
    <property type="term" value="P:negative regulation of DNA-templated transcription"/>
    <property type="evidence" value="ECO:0007669"/>
    <property type="project" value="InterPro"/>
</dbReference>
<dbReference type="InterPro" id="IPR001647">
    <property type="entry name" value="HTH_TetR"/>
</dbReference>
<dbReference type="InterPro" id="IPR050109">
    <property type="entry name" value="HTH-type_TetR-like_transc_reg"/>
</dbReference>
<dbReference type="InterPro" id="IPR004111">
    <property type="entry name" value="Repressor_TetR_C"/>
</dbReference>
<gene>
    <name evidence="6" type="ORF">EHYA_03791</name>
</gene>
<evidence type="ECO:0000259" key="5">
    <source>
        <dbReference type="PROSITE" id="PS50977"/>
    </source>
</evidence>
<dbReference type="PROSITE" id="PS50977">
    <property type="entry name" value="HTH_TETR_2"/>
    <property type="match status" value="1"/>
</dbReference>
<organism evidence="6 7">
    <name type="scientific">Embleya hyalina</name>
    <dbReference type="NCBI Taxonomy" id="516124"/>
    <lineage>
        <taxon>Bacteria</taxon>
        <taxon>Bacillati</taxon>
        <taxon>Actinomycetota</taxon>
        <taxon>Actinomycetes</taxon>
        <taxon>Kitasatosporales</taxon>
        <taxon>Streptomycetaceae</taxon>
        <taxon>Embleya</taxon>
    </lineage>
</organism>
<dbReference type="PRINTS" id="PR00455">
    <property type="entry name" value="HTHTETR"/>
</dbReference>
<dbReference type="Proteomes" id="UP000286931">
    <property type="component" value="Unassembled WGS sequence"/>
</dbReference>
<feature type="domain" description="HTH tetR-type" evidence="5">
    <location>
        <begin position="31"/>
        <end position="91"/>
    </location>
</feature>
<dbReference type="RefSeq" id="WP_126638178.1">
    <property type="nucleotide sequence ID" value="NZ_BIFH01000019.1"/>
</dbReference>
<sequence length="259" mass="27936">MPITEDPEPPPGLALAWGLPVKTTRLGRKPSQSVEQIVGAAVELADADGFGALSMPRIAQRLGLTANAIYRYVKSRDELLVLVAEAAWGTAPDLASGAGDWRDAAEVWTRAMIDRCDVHPWLCDLPVRGAPVTPNLLDWTEAILKVLTGAGLTPTEALRCAFVLDGYARQIGGMRRDLRYSTATPAQSDTMTRFLLPRLRERGHSVLASMMDGNEYTDDVVDDDVTFGLDRILDGIGVLVAAKRAATRADSGGPNIRLS</sequence>
<dbReference type="Pfam" id="PF00440">
    <property type="entry name" value="TetR_N"/>
    <property type="match status" value="1"/>
</dbReference>
<evidence type="ECO:0000256" key="1">
    <source>
        <dbReference type="ARBA" id="ARBA00023015"/>
    </source>
</evidence>
<dbReference type="EMBL" id="BIFH01000019">
    <property type="protein sequence ID" value="GCD96107.1"/>
    <property type="molecule type" value="Genomic_DNA"/>
</dbReference>
<dbReference type="PANTHER" id="PTHR30055:SF151">
    <property type="entry name" value="TRANSCRIPTIONAL REGULATORY PROTEIN"/>
    <property type="match status" value="1"/>
</dbReference>
<dbReference type="PANTHER" id="PTHR30055">
    <property type="entry name" value="HTH-TYPE TRANSCRIPTIONAL REGULATOR RUTR"/>
    <property type="match status" value="1"/>
</dbReference>
<dbReference type="Gene3D" id="1.10.357.10">
    <property type="entry name" value="Tetracycline Repressor, domain 2"/>
    <property type="match status" value="1"/>
</dbReference>
<reference evidence="6 7" key="1">
    <citation type="submission" date="2018-12" db="EMBL/GenBank/DDBJ databases">
        <title>Draft genome sequence of Embleya hyalina NBRC 13850T.</title>
        <authorList>
            <person name="Komaki H."/>
            <person name="Hosoyama A."/>
            <person name="Kimura A."/>
            <person name="Ichikawa N."/>
            <person name="Tamura T."/>
        </authorList>
    </citation>
    <scope>NUCLEOTIDE SEQUENCE [LARGE SCALE GENOMIC DNA]</scope>
    <source>
        <strain evidence="6 7">NBRC 13850</strain>
    </source>
</reference>
<dbReference type="SUPFAM" id="SSF46689">
    <property type="entry name" value="Homeodomain-like"/>
    <property type="match status" value="1"/>
</dbReference>